<protein>
    <submittedName>
        <fullName evidence="6">Phage integrase family protein</fullName>
    </submittedName>
</protein>
<feature type="domain" description="Tyr recombinase" evidence="5">
    <location>
        <begin position="165"/>
        <end position="435"/>
    </location>
</feature>
<dbReference type="InterPro" id="IPR011010">
    <property type="entry name" value="DNA_brk_join_enz"/>
</dbReference>
<dbReference type="Pfam" id="PF14659">
    <property type="entry name" value="Phage_int_SAM_3"/>
    <property type="match status" value="1"/>
</dbReference>
<dbReference type="GO" id="GO:0006310">
    <property type="term" value="P:DNA recombination"/>
    <property type="evidence" value="ECO:0007669"/>
    <property type="project" value="UniProtKB-KW"/>
</dbReference>
<dbReference type="STRING" id="58117.SAMN05421833_1521"/>
<dbReference type="Pfam" id="PF00589">
    <property type="entry name" value="Phage_integrase"/>
    <property type="match status" value="1"/>
</dbReference>
<evidence type="ECO:0000313" key="7">
    <source>
        <dbReference type="Proteomes" id="UP000186096"/>
    </source>
</evidence>
<dbReference type="Gene3D" id="1.10.443.10">
    <property type="entry name" value="Intergrase catalytic core"/>
    <property type="match status" value="1"/>
</dbReference>
<evidence type="ECO:0000259" key="5">
    <source>
        <dbReference type="PROSITE" id="PS51898"/>
    </source>
</evidence>
<gene>
    <name evidence="6" type="ORF">SAMN05421833_1521</name>
</gene>
<accession>A0A1N7HI05</accession>
<evidence type="ECO:0000256" key="1">
    <source>
        <dbReference type="ARBA" id="ARBA00008857"/>
    </source>
</evidence>
<dbReference type="EMBL" id="FTNI01000052">
    <property type="protein sequence ID" value="SIS24506.1"/>
    <property type="molecule type" value="Genomic_DNA"/>
</dbReference>
<dbReference type="InterPro" id="IPR013762">
    <property type="entry name" value="Integrase-like_cat_sf"/>
</dbReference>
<dbReference type="RefSeq" id="WP_076443120.1">
    <property type="nucleotide sequence ID" value="NZ_FTNI01000052.1"/>
</dbReference>
<dbReference type="InterPro" id="IPR010998">
    <property type="entry name" value="Integrase_recombinase_N"/>
</dbReference>
<evidence type="ECO:0000256" key="3">
    <source>
        <dbReference type="ARBA" id="ARBA00023125"/>
    </source>
</evidence>
<sequence>MGYSRKRIGRNGKPRYTAYYFDIKGMEKSAGTFSNKKDADAAWQKAEAKVSEGRAGDPKRGRQPFERYVLEVWLPNHEMEATTREKYTYAIHKHLIPEFGNLRMIDILPEHVRQWVAIMKKNGVSPVTIKSNMVILSAIFTTALHDQVTYLHPCKGVKTPPVVPKPLTIITPEQFNTLYMALPDSDSRLLVETAIETGLRWGELTELRVKDLEVRSRILTVSRAVVEVNPKFHPKGERFLIKPYPKDKEFRRFKLTAQIVLKLQAHAQTEKLGRDDLFFRWRQNPTPRSQVRVVPDPDKLGFTEPNAAGRSYKHGTRTAYTTGKCRCEHCRAGFAIYRAERRALGKDNPRQPRNRDTDGHIPADWFRRQVWQKTLAKADLESTVRIHDLRHAHASWLLSGGADLQVVKERLGHGSIKTTEKYLHTLDDADETALDAFTKIRNRNARRSS</sequence>
<dbReference type="SUPFAM" id="SSF56349">
    <property type="entry name" value="DNA breaking-rejoining enzymes"/>
    <property type="match status" value="2"/>
</dbReference>
<dbReference type="PROSITE" id="PS51898">
    <property type="entry name" value="TYR_RECOMBINASE"/>
    <property type="match status" value="1"/>
</dbReference>
<dbReference type="Gene3D" id="1.10.150.130">
    <property type="match status" value="1"/>
</dbReference>
<proteinExistence type="inferred from homology"/>
<dbReference type="GO" id="GO:0003677">
    <property type="term" value="F:DNA binding"/>
    <property type="evidence" value="ECO:0007669"/>
    <property type="project" value="UniProtKB-KW"/>
</dbReference>
<dbReference type="InterPro" id="IPR050090">
    <property type="entry name" value="Tyrosine_recombinase_XerCD"/>
</dbReference>
<evidence type="ECO:0000313" key="6">
    <source>
        <dbReference type="EMBL" id="SIS24506.1"/>
    </source>
</evidence>
<dbReference type="AlphaFoldDB" id="A0A1N7HI05"/>
<keyword evidence="4" id="KW-0233">DNA recombination</keyword>
<dbReference type="PANTHER" id="PTHR30349">
    <property type="entry name" value="PHAGE INTEGRASE-RELATED"/>
    <property type="match status" value="1"/>
</dbReference>
<dbReference type="InterPro" id="IPR002104">
    <property type="entry name" value="Integrase_catalytic"/>
</dbReference>
<reference evidence="7" key="1">
    <citation type="submission" date="2017-01" db="EMBL/GenBank/DDBJ databases">
        <authorList>
            <person name="Varghese N."/>
            <person name="Submissions S."/>
        </authorList>
    </citation>
    <scope>NUCLEOTIDE SEQUENCE [LARGE SCALE GENOMIC DNA]</scope>
    <source>
        <strain evidence="7">ATCC 12950</strain>
    </source>
</reference>
<dbReference type="InterPro" id="IPR004107">
    <property type="entry name" value="Integrase_SAM-like_N"/>
</dbReference>
<keyword evidence="2" id="KW-0229">DNA integration</keyword>
<evidence type="ECO:0000256" key="4">
    <source>
        <dbReference type="ARBA" id="ARBA00023172"/>
    </source>
</evidence>
<dbReference type="Proteomes" id="UP000186096">
    <property type="component" value="Unassembled WGS sequence"/>
</dbReference>
<evidence type="ECO:0000256" key="2">
    <source>
        <dbReference type="ARBA" id="ARBA00022908"/>
    </source>
</evidence>
<comment type="similarity">
    <text evidence="1">Belongs to the 'phage' integrase family.</text>
</comment>
<organism evidence="6 7">
    <name type="scientific">Microbispora rosea</name>
    <dbReference type="NCBI Taxonomy" id="58117"/>
    <lineage>
        <taxon>Bacteria</taxon>
        <taxon>Bacillati</taxon>
        <taxon>Actinomycetota</taxon>
        <taxon>Actinomycetes</taxon>
        <taxon>Streptosporangiales</taxon>
        <taxon>Streptosporangiaceae</taxon>
        <taxon>Microbispora</taxon>
    </lineage>
</organism>
<name>A0A1N7HI05_9ACTN</name>
<keyword evidence="7" id="KW-1185">Reference proteome</keyword>
<dbReference type="GO" id="GO:0015074">
    <property type="term" value="P:DNA integration"/>
    <property type="evidence" value="ECO:0007669"/>
    <property type="project" value="UniProtKB-KW"/>
</dbReference>
<dbReference type="PANTHER" id="PTHR30349:SF64">
    <property type="entry name" value="PROPHAGE INTEGRASE INTD-RELATED"/>
    <property type="match status" value="1"/>
</dbReference>
<keyword evidence="3" id="KW-0238">DNA-binding</keyword>